<dbReference type="InterPro" id="IPR017800">
    <property type="entry name" value="ADOP"/>
</dbReference>
<comment type="similarity">
    <text evidence="6">Belongs to the ABC-4 integral membrane protein family.</text>
</comment>
<feature type="transmembrane region" description="Helical" evidence="7">
    <location>
        <begin position="317"/>
        <end position="343"/>
    </location>
</feature>
<dbReference type="Pfam" id="PF12704">
    <property type="entry name" value="MacB_PCD"/>
    <property type="match status" value="2"/>
</dbReference>
<feature type="transmembrane region" description="Helical" evidence="7">
    <location>
        <begin position="761"/>
        <end position="782"/>
    </location>
</feature>
<dbReference type="PANTHER" id="PTHR30572">
    <property type="entry name" value="MEMBRANE COMPONENT OF TRANSPORTER-RELATED"/>
    <property type="match status" value="1"/>
</dbReference>
<sequence>MPSLLQDLRFTLRMLGRNRLFSVAVVVTLAMAIGATTAVATTVHHVLLRPLPYPQSDRLMRVSESLSQSSQLPATYPDLMDWRANARGLAGVEAFHEQDLTITGAGGPQRLKATLATSGLFSLLGVQPLLGRGWEPAEETSGHRLAVLDHGLWQRRFGGARDILGRTLILDGEPFTVVGVLPQGFSFVPGTEVWMPLTPDPESYTRTAHFLRIVARLAPGVTAENAARELTIRLGVMDQEATGRAGDRIARVVPWHEGLVKNVRGQLWLLGGVVILVLLIACANVANLMLTRATARQREVSVRVALGAHRWQLIQQFLIESLVLAFMGGAAGLLVASWSMGILRSLVPEGVQFQGEPGFDGTLLVIAFVTSLLTGVLFGLVPALRVSRAEARGALGGLAGHSATMRGAFGSLLVVAQVALAAVALVGSGLILRTLHSLQTASLGFEPRDVITAELSLPAARYPDEAGRRQFASALLDRLRVLPEVEATGLVSTLPMTGRNNGMRLSLPGESEDTARTRAPIYVRVASAGYFKALRVPLREGRPFVDGDGPSAPPVVLINEPFAQRFFPGRTAVGQRVKLGLGDGTWREVVGVVGAMHHNEVDEQVSPELFLPLEQSPLEEMALTVRMKNASGGTFSAVREQLRALDPDLPLAAVRSLDEVVDATFGDRRRLGSLLAALASLGLGLAAVGLYAVLALAVARQRRELGIRAALGASSGHLRGLVLGHGMRLVAGGILVGLLGAALVARTLTGLLYGVSAADPVTFAGVPLLLATIALSACWLPARRATRASPLESLRHEG</sequence>
<keyword evidence="5 7" id="KW-0472">Membrane</keyword>
<keyword evidence="11" id="KW-1185">Reference proteome</keyword>
<feature type="transmembrane region" description="Helical" evidence="7">
    <location>
        <begin position="363"/>
        <end position="386"/>
    </location>
</feature>
<dbReference type="AlphaFoldDB" id="A0A3A8Q6Y8"/>
<evidence type="ECO:0000256" key="1">
    <source>
        <dbReference type="ARBA" id="ARBA00004651"/>
    </source>
</evidence>
<evidence type="ECO:0000259" key="8">
    <source>
        <dbReference type="Pfam" id="PF02687"/>
    </source>
</evidence>
<feature type="domain" description="ABC3 transporter permease C-terminal" evidence="8">
    <location>
        <begin position="678"/>
        <end position="790"/>
    </location>
</feature>
<feature type="transmembrane region" description="Helical" evidence="7">
    <location>
        <begin position="729"/>
        <end position="755"/>
    </location>
</feature>
<feature type="transmembrane region" description="Helical" evidence="7">
    <location>
        <begin position="407"/>
        <end position="432"/>
    </location>
</feature>
<feature type="transmembrane region" description="Helical" evidence="7">
    <location>
        <begin position="674"/>
        <end position="699"/>
    </location>
</feature>
<dbReference type="GO" id="GO:0022857">
    <property type="term" value="F:transmembrane transporter activity"/>
    <property type="evidence" value="ECO:0007669"/>
    <property type="project" value="TreeGrafter"/>
</dbReference>
<evidence type="ECO:0000256" key="3">
    <source>
        <dbReference type="ARBA" id="ARBA00022692"/>
    </source>
</evidence>
<gene>
    <name evidence="10" type="ORF">D7V93_07275</name>
</gene>
<dbReference type="EMBL" id="RAWB01000050">
    <property type="protein sequence ID" value="RKH64473.1"/>
    <property type="molecule type" value="Genomic_DNA"/>
</dbReference>
<dbReference type="NCBIfam" id="TIGR03434">
    <property type="entry name" value="ADOP"/>
    <property type="match status" value="1"/>
</dbReference>
<feature type="transmembrane region" description="Helical" evidence="7">
    <location>
        <begin position="267"/>
        <end position="290"/>
    </location>
</feature>
<proteinExistence type="inferred from homology"/>
<organism evidence="10 11">
    <name type="scientific">Corallococcus llansteffanensis</name>
    <dbReference type="NCBI Taxonomy" id="2316731"/>
    <lineage>
        <taxon>Bacteria</taxon>
        <taxon>Pseudomonadati</taxon>
        <taxon>Myxococcota</taxon>
        <taxon>Myxococcia</taxon>
        <taxon>Myxococcales</taxon>
        <taxon>Cystobacterineae</taxon>
        <taxon>Myxococcaceae</taxon>
        <taxon>Corallococcus</taxon>
    </lineage>
</organism>
<accession>A0A3A8Q6Y8</accession>
<evidence type="ECO:0000256" key="4">
    <source>
        <dbReference type="ARBA" id="ARBA00022989"/>
    </source>
</evidence>
<feature type="domain" description="ABC3 transporter permease C-terminal" evidence="8">
    <location>
        <begin position="273"/>
        <end position="390"/>
    </location>
</feature>
<evidence type="ECO:0000256" key="2">
    <source>
        <dbReference type="ARBA" id="ARBA00022475"/>
    </source>
</evidence>
<reference evidence="11" key="1">
    <citation type="submission" date="2018-09" db="EMBL/GenBank/DDBJ databases">
        <authorList>
            <person name="Livingstone P.G."/>
            <person name="Whitworth D.E."/>
        </authorList>
    </citation>
    <scope>NUCLEOTIDE SEQUENCE [LARGE SCALE GENOMIC DNA]</scope>
    <source>
        <strain evidence="11">CA051B</strain>
    </source>
</reference>
<dbReference type="RefSeq" id="WP_120642680.1">
    <property type="nucleotide sequence ID" value="NZ_RAWB01000050.1"/>
</dbReference>
<dbReference type="InterPro" id="IPR050250">
    <property type="entry name" value="Macrolide_Exporter_MacB"/>
</dbReference>
<dbReference type="Proteomes" id="UP000272888">
    <property type="component" value="Unassembled WGS sequence"/>
</dbReference>
<keyword evidence="3 7" id="KW-0812">Transmembrane</keyword>
<evidence type="ECO:0000256" key="7">
    <source>
        <dbReference type="SAM" id="Phobius"/>
    </source>
</evidence>
<dbReference type="Pfam" id="PF02687">
    <property type="entry name" value="FtsX"/>
    <property type="match status" value="2"/>
</dbReference>
<dbReference type="InterPro" id="IPR003838">
    <property type="entry name" value="ABC3_permease_C"/>
</dbReference>
<evidence type="ECO:0000256" key="5">
    <source>
        <dbReference type="ARBA" id="ARBA00023136"/>
    </source>
</evidence>
<dbReference type="PANTHER" id="PTHR30572:SF4">
    <property type="entry name" value="ABC TRANSPORTER PERMEASE YTRF"/>
    <property type="match status" value="1"/>
</dbReference>
<evidence type="ECO:0000256" key="6">
    <source>
        <dbReference type="ARBA" id="ARBA00038076"/>
    </source>
</evidence>
<evidence type="ECO:0000313" key="11">
    <source>
        <dbReference type="Proteomes" id="UP000272888"/>
    </source>
</evidence>
<feature type="domain" description="MacB-like periplasmic core" evidence="9">
    <location>
        <begin position="23"/>
        <end position="231"/>
    </location>
</feature>
<name>A0A3A8Q6Y8_9BACT</name>
<keyword evidence="4 7" id="KW-1133">Transmembrane helix</keyword>
<comment type="subcellular location">
    <subcellularLocation>
        <location evidence="1">Cell membrane</location>
        <topology evidence="1">Multi-pass membrane protein</topology>
    </subcellularLocation>
</comment>
<dbReference type="InterPro" id="IPR025857">
    <property type="entry name" value="MacB_PCD"/>
</dbReference>
<evidence type="ECO:0000313" key="10">
    <source>
        <dbReference type="EMBL" id="RKH64473.1"/>
    </source>
</evidence>
<keyword evidence="2" id="KW-1003">Cell membrane</keyword>
<comment type="caution">
    <text evidence="10">The sequence shown here is derived from an EMBL/GenBank/DDBJ whole genome shotgun (WGS) entry which is preliminary data.</text>
</comment>
<protein>
    <submittedName>
        <fullName evidence="10">ABC transporter permease</fullName>
    </submittedName>
</protein>
<feature type="domain" description="MacB-like periplasmic core" evidence="9">
    <location>
        <begin position="412"/>
        <end position="644"/>
    </location>
</feature>
<dbReference type="GO" id="GO:0005886">
    <property type="term" value="C:plasma membrane"/>
    <property type="evidence" value="ECO:0007669"/>
    <property type="project" value="UniProtKB-SubCell"/>
</dbReference>
<evidence type="ECO:0000259" key="9">
    <source>
        <dbReference type="Pfam" id="PF12704"/>
    </source>
</evidence>